<accession>A0AAN7B1Q8</accession>
<gene>
    <name evidence="1" type="ORF">QBC37DRAFT_430352</name>
</gene>
<dbReference type="EMBL" id="MU858203">
    <property type="protein sequence ID" value="KAK4209511.1"/>
    <property type="molecule type" value="Genomic_DNA"/>
</dbReference>
<reference evidence="1" key="1">
    <citation type="journal article" date="2023" name="Mol. Phylogenet. Evol.">
        <title>Genome-scale phylogeny and comparative genomics of the fungal order Sordariales.</title>
        <authorList>
            <person name="Hensen N."/>
            <person name="Bonometti L."/>
            <person name="Westerberg I."/>
            <person name="Brannstrom I.O."/>
            <person name="Guillou S."/>
            <person name="Cros-Aarteil S."/>
            <person name="Calhoun S."/>
            <person name="Haridas S."/>
            <person name="Kuo A."/>
            <person name="Mondo S."/>
            <person name="Pangilinan J."/>
            <person name="Riley R."/>
            <person name="LaButti K."/>
            <person name="Andreopoulos B."/>
            <person name="Lipzen A."/>
            <person name="Chen C."/>
            <person name="Yan M."/>
            <person name="Daum C."/>
            <person name="Ng V."/>
            <person name="Clum A."/>
            <person name="Steindorff A."/>
            <person name="Ohm R.A."/>
            <person name="Martin F."/>
            <person name="Silar P."/>
            <person name="Natvig D.O."/>
            <person name="Lalanne C."/>
            <person name="Gautier V."/>
            <person name="Ament-Velasquez S.L."/>
            <person name="Kruys A."/>
            <person name="Hutchinson M.I."/>
            <person name="Powell A.J."/>
            <person name="Barry K."/>
            <person name="Miller A.N."/>
            <person name="Grigoriev I.V."/>
            <person name="Debuchy R."/>
            <person name="Gladieux P."/>
            <person name="Hiltunen Thoren M."/>
            <person name="Johannesson H."/>
        </authorList>
    </citation>
    <scope>NUCLEOTIDE SEQUENCE</scope>
    <source>
        <strain evidence="1">PSN293</strain>
    </source>
</reference>
<organism evidence="1 2">
    <name type="scientific">Rhypophila decipiens</name>
    <dbReference type="NCBI Taxonomy" id="261697"/>
    <lineage>
        <taxon>Eukaryota</taxon>
        <taxon>Fungi</taxon>
        <taxon>Dikarya</taxon>
        <taxon>Ascomycota</taxon>
        <taxon>Pezizomycotina</taxon>
        <taxon>Sordariomycetes</taxon>
        <taxon>Sordariomycetidae</taxon>
        <taxon>Sordariales</taxon>
        <taxon>Naviculisporaceae</taxon>
        <taxon>Rhypophila</taxon>
    </lineage>
</organism>
<evidence type="ECO:0000313" key="2">
    <source>
        <dbReference type="Proteomes" id="UP001301769"/>
    </source>
</evidence>
<name>A0AAN7B1Q8_9PEZI</name>
<keyword evidence="2" id="KW-1185">Reference proteome</keyword>
<dbReference type="Proteomes" id="UP001301769">
    <property type="component" value="Unassembled WGS sequence"/>
</dbReference>
<protein>
    <submittedName>
        <fullName evidence="1">Uncharacterized protein</fullName>
    </submittedName>
</protein>
<evidence type="ECO:0000313" key="1">
    <source>
        <dbReference type="EMBL" id="KAK4209511.1"/>
    </source>
</evidence>
<dbReference type="AlphaFoldDB" id="A0AAN7B1Q8"/>
<reference evidence="1" key="2">
    <citation type="submission" date="2023-05" db="EMBL/GenBank/DDBJ databases">
        <authorList>
            <consortium name="Lawrence Berkeley National Laboratory"/>
            <person name="Steindorff A."/>
            <person name="Hensen N."/>
            <person name="Bonometti L."/>
            <person name="Westerberg I."/>
            <person name="Brannstrom I.O."/>
            <person name="Guillou S."/>
            <person name="Cros-Aarteil S."/>
            <person name="Calhoun S."/>
            <person name="Haridas S."/>
            <person name="Kuo A."/>
            <person name="Mondo S."/>
            <person name="Pangilinan J."/>
            <person name="Riley R."/>
            <person name="Labutti K."/>
            <person name="Andreopoulos B."/>
            <person name="Lipzen A."/>
            <person name="Chen C."/>
            <person name="Yanf M."/>
            <person name="Daum C."/>
            <person name="Ng V."/>
            <person name="Clum A."/>
            <person name="Ohm R."/>
            <person name="Martin F."/>
            <person name="Silar P."/>
            <person name="Natvig D."/>
            <person name="Lalanne C."/>
            <person name="Gautier V."/>
            <person name="Ament-Velasquez S.L."/>
            <person name="Kruys A."/>
            <person name="Hutchinson M.I."/>
            <person name="Powell A.J."/>
            <person name="Barry K."/>
            <person name="Miller A.N."/>
            <person name="Grigoriev I.V."/>
            <person name="Debuchy R."/>
            <person name="Gladieux P."/>
            <person name="Thoren M.H."/>
            <person name="Johannesson H."/>
        </authorList>
    </citation>
    <scope>NUCLEOTIDE SEQUENCE</scope>
    <source>
        <strain evidence="1">PSN293</strain>
    </source>
</reference>
<sequence>MFRQLKVAVEVVAEPFNLGLVVIQPGGRLDPTAILAREKGMQRHLLRSLVWSKIADGFFSAPFGFGVLGSGEGKQMLFELFMQWRKLLPAWQSNRDGLPQPEASDASSLDLCDLWRDLENNRWRSATFQSILTVVTARRETKLPYQEAKPAVDSPYFRNRAAVRAEILGLLNEATNGQVGKEIEEKVDEVTFLASALALEIGVHRAYLGLRFPRQGEKVAIGRDFVDCEDGDPARGLSDEVELVVCPQFVKVGDGRNDLTTSKSIFRGEIYPVRDYEDDACS</sequence>
<comment type="caution">
    <text evidence="1">The sequence shown here is derived from an EMBL/GenBank/DDBJ whole genome shotgun (WGS) entry which is preliminary data.</text>
</comment>
<proteinExistence type="predicted"/>